<sequence length="131" mass="14877">MKKCIMLIIVISLLAGCSEKGSQVKEDEETEGNAVSFRNIDVKVEGGNVRMTGEVNSDTSTFYYKLKQNEKTLVNEKNKKYVNMEWQKFTIEFKLPDNIAQDGEPPFLLLYGKNEAGEVINPNYFPLDLDS</sequence>
<proteinExistence type="predicted"/>
<protein>
    <submittedName>
        <fullName evidence="1">Uncharacterized protein</fullName>
    </submittedName>
</protein>
<dbReference type="Proteomes" id="UP000182945">
    <property type="component" value="Chromosome"/>
</dbReference>
<dbReference type="GeneID" id="71513658"/>
<keyword evidence="4" id="KW-1185">Reference proteome</keyword>
<reference evidence="2 4" key="2">
    <citation type="submission" date="2020-09" db="EMBL/GenBank/DDBJ databases">
        <title>Draft Genome Sequences of Oil-Oxidizing Bacteria Halomonas titanicae, Marinobacter lutaoensis, and Virgibacillus halodenitrificans Isolated from Highly Saline Environments.</title>
        <authorList>
            <person name="Grouzdev D.S."/>
            <person name="Sokolova D.S."/>
            <person name="Semenova E.M."/>
            <person name="Borzenkov I.A."/>
            <person name="Bidzhieva S.K."/>
            <person name="Poltaraus A.B."/>
            <person name="Nazina T.N."/>
        </authorList>
    </citation>
    <scope>NUCLEOTIDE SEQUENCE [LARGE SCALE GENOMIC DNA]</scope>
    <source>
        <strain evidence="2 4">VKM B-3472D</strain>
    </source>
</reference>
<evidence type="ECO:0000313" key="1">
    <source>
        <dbReference type="EMBL" id="APC47487.1"/>
    </source>
</evidence>
<accession>A0AAC9IYS3</accession>
<dbReference type="EMBL" id="CP017962">
    <property type="protein sequence ID" value="APC47487.1"/>
    <property type="molecule type" value="Genomic_DNA"/>
</dbReference>
<dbReference type="EMBL" id="JACWEZ010000002">
    <property type="protein sequence ID" value="MBD1221770.1"/>
    <property type="molecule type" value="Genomic_DNA"/>
</dbReference>
<evidence type="ECO:0000313" key="4">
    <source>
        <dbReference type="Proteomes" id="UP000621631"/>
    </source>
</evidence>
<organism evidence="1 3">
    <name type="scientific">Virgibacillus halodenitrificans</name>
    <name type="common">Bacillus halodenitrificans</name>
    <dbReference type="NCBI Taxonomy" id="1482"/>
    <lineage>
        <taxon>Bacteria</taxon>
        <taxon>Bacillati</taxon>
        <taxon>Bacillota</taxon>
        <taxon>Bacilli</taxon>
        <taxon>Bacillales</taxon>
        <taxon>Bacillaceae</taxon>
        <taxon>Virgibacillus</taxon>
    </lineage>
</organism>
<dbReference type="PROSITE" id="PS51257">
    <property type="entry name" value="PROKAR_LIPOPROTEIN"/>
    <property type="match status" value="1"/>
</dbReference>
<evidence type="ECO:0000313" key="3">
    <source>
        <dbReference type="Proteomes" id="UP000182945"/>
    </source>
</evidence>
<name>A0AAC9IYS3_VIRHA</name>
<evidence type="ECO:0000313" key="2">
    <source>
        <dbReference type="EMBL" id="MBD1221770.1"/>
    </source>
</evidence>
<dbReference type="Proteomes" id="UP000621631">
    <property type="component" value="Unassembled WGS sequence"/>
</dbReference>
<dbReference type="RefSeq" id="WP_071648436.1">
    <property type="nucleotide sequence ID" value="NZ_CP017962.1"/>
</dbReference>
<dbReference type="KEGG" id="vhl:BME96_04570"/>
<gene>
    <name evidence="1" type="ORF">BME96_04570</name>
    <name evidence="2" type="ORF">IC602_04055</name>
</gene>
<reference evidence="1 3" key="1">
    <citation type="submission" date="2016-11" db="EMBL/GenBank/DDBJ databases">
        <title>Complete genome sequencing of Virgibacillus halodenitrificans PDB-F2.</title>
        <authorList>
            <person name="Sun Z."/>
            <person name="Zhou Y."/>
            <person name="Li H."/>
        </authorList>
    </citation>
    <scope>NUCLEOTIDE SEQUENCE [LARGE SCALE GENOMIC DNA]</scope>
    <source>
        <strain evidence="1 3">PDB-F2</strain>
    </source>
</reference>
<dbReference type="AlphaFoldDB" id="A0AAC9IYS3"/>